<dbReference type="RefSeq" id="WP_125258899.1">
    <property type="nucleotide sequence ID" value="NZ_CP114280.1"/>
</dbReference>
<sequence>MKITPEIAARIAKLFGIWEIKAEPGQYRTVYRDPKSNFVCNIHNGKRGLTLELQNPTSNPSYAQAIEEAATDS</sequence>
<organism evidence="1 2">
    <name type="scientific">Dickeya lacustris</name>
    <dbReference type="NCBI Taxonomy" id="2259638"/>
    <lineage>
        <taxon>Bacteria</taxon>
        <taxon>Pseudomonadati</taxon>
        <taxon>Pseudomonadota</taxon>
        <taxon>Gammaproteobacteria</taxon>
        <taxon>Enterobacterales</taxon>
        <taxon>Pectobacteriaceae</taxon>
        <taxon>Dickeya</taxon>
    </lineage>
</organism>
<dbReference type="Proteomes" id="UP001219630">
    <property type="component" value="Chromosome"/>
</dbReference>
<evidence type="ECO:0000313" key="2">
    <source>
        <dbReference type="Proteomes" id="UP001219630"/>
    </source>
</evidence>
<keyword evidence="2" id="KW-1185">Reference proteome</keyword>
<accession>A0ABY8G6H9</accession>
<protein>
    <submittedName>
        <fullName evidence="1">Uncharacterized protein</fullName>
    </submittedName>
</protein>
<reference evidence="1 2" key="1">
    <citation type="submission" date="2022-12" db="EMBL/GenBank/DDBJ databases">
        <title>Complete genome sequencing of Dickeya lacustris type strain LMG30899.</title>
        <authorList>
            <person name="Dobhal S."/>
            <person name="Arizala D."/>
            <person name="Arif M."/>
        </authorList>
    </citation>
    <scope>NUCLEOTIDE SEQUENCE [LARGE SCALE GENOMIC DNA]</scope>
    <source>
        <strain evidence="1 2">LMG30899</strain>
    </source>
</reference>
<proteinExistence type="predicted"/>
<gene>
    <name evidence="1" type="ORF">O1Q98_18380</name>
</gene>
<name>A0ABY8G6H9_9GAMM</name>
<evidence type="ECO:0000313" key="1">
    <source>
        <dbReference type="EMBL" id="WFN55529.1"/>
    </source>
</evidence>
<dbReference type="EMBL" id="CP114280">
    <property type="protein sequence ID" value="WFN55529.1"/>
    <property type="molecule type" value="Genomic_DNA"/>
</dbReference>